<proteinExistence type="predicted"/>
<dbReference type="InterPro" id="IPR006311">
    <property type="entry name" value="TAT_signal"/>
</dbReference>
<comment type="caution">
    <text evidence="2">The sequence shown here is derived from an EMBL/GenBank/DDBJ whole genome shotgun (WGS) entry which is preliminary data.</text>
</comment>
<dbReference type="InterPro" id="IPR036278">
    <property type="entry name" value="Sialidase_sf"/>
</dbReference>
<keyword evidence="1" id="KW-0732">Signal</keyword>
<evidence type="ECO:0000313" key="2">
    <source>
        <dbReference type="EMBL" id="MDO7835535.1"/>
    </source>
</evidence>
<dbReference type="SUPFAM" id="SSF50939">
    <property type="entry name" value="Sialidases"/>
    <property type="match status" value="1"/>
</dbReference>
<dbReference type="Gene3D" id="2.115.10.20">
    <property type="entry name" value="Glycosyl hydrolase domain, family 43"/>
    <property type="match status" value="1"/>
</dbReference>
<evidence type="ECO:0008006" key="4">
    <source>
        <dbReference type="Google" id="ProtNLM"/>
    </source>
</evidence>
<dbReference type="RefSeq" id="WP_304535960.1">
    <property type="nucleotide sequence ID" value="NZ_JAUQOM010000004.1"/>
</dbReference>
<keyword evidence="3" id="KW-1185">Reference proteome</keyword>
<organism evidence="2 3">
    <name type="scientific">Sphingobium cyanobacteriorum</name>
    <dbReference type="NCBI Taxonomy" id="3063954"/>
    <lineage>
        <taxon>Bacteria</taxon>
        <taxon>Pseudomonadati</taxon>
        <taxon>Pseudomonadota</taxon>
        <taxon>Alphaproteobacteria</taxon>
        <taxon>Sphingomonadales</taxon>
        <taxon>Sphingomonadaceae</taxon>
        <taxon>Sphingobium</taxon>
    </lineage>
</organism>
<dbReference type="EMBL" id="JAUQOM010000004">
    <property type="protein sequence ID" value="MDO7835535.1"/>
    <property type="molecule type" value="Genomic_DNA"/>
</dbReference>
<reference evidence="2" key="1">
    <citation type="submission" date="2023-07" db="EMBL/GenBank/DDBJ databases">
        <title>Bacterial whole genome sequence for Sphingobium sp. HBC34.</title>
        <authorList>
            <person name="Le V."/>
            <person name="Ko S.-R."/>
            <person name="Ahn C.-Y."/>
            <person name="Oh H.-M."/>
        </authorList>
    </citation>
    <scope>NUCLEOTIDE SEQUENCE</scope>
    <source>
        <strain evidence="2">HBC34</strain>
    </source>
</reference>
<dbReference type="Proteomes" id="UP001176471">
    <property type="component" value="Unassembled WGS sequence"/>
</dbReference>
<accession>A0ABT8ZLY2</accession>
<gene>
    <name evidence="2" type="ORF">Q4610_10825</name>
</gene>
<evidence type="ECO:0000256" key="1">
    <source>
        <dbReference type="SAM" id="SignalP"/>
    </source>
</evidence>
<protein>
    <recommendedName>
        <fullName evidence="4">DUF4185 domain-containing protein</fullName>
    </recommendedName>
</protein>
<dbReference type="CDD" id="cd15482">
    <property type="entry name" value="Sialidase_non-viral"/>
    <property type="match status" value="1"/>
</dbReference>
<dbReference type="InterPro" id="IPR023296">
    <property type="entry name" value="Glyco_hydro_beta-prop_sf"/>
</dbReference>
<dbReference type="PROSITE" id="PS51318">
    <property type="entry name" value="TAT"/>
    <property type="match status" value="1"/>
</dbReference>
<evidence type="ECO:0000313" key="3">
    <source>
        <dbReference type="Proteomes" id="UP001176471"/>
    </source>
</evidence>
<feature type="chain" id="PRO_5045173252" description="DUF4185 domain-containing protein" evidence="1">
    <location>
        <begin position="28"/>
        <end position="440"/>
    </location>
</feature>
<name>A0ABT8ZLY2_9SPHN</name>
<sequence>MTSRRDMLKQGLLLGVAATCAPFAAQAARSRSSAVIGVERKDDTILRLGGLGDGYKMTWTADGRQLVAVNDGIGWADPPKAFYNSRLWSITGPVERPLFQDVPGYPDLNMSTRPEDAPHYHGHGLIAVRGRLVQFLSTLDRAEDRPRHWTGAKLIYSDDQGKSWHNQDGSSPVRFEDWTEQSRESLTFFQEPDGCFSLLALLQMGRDYSANRDGYIYGYGLNGNVDGLMNQLVMFRVPIAKIRDRSAYRFFGGHRGHGGALWVRDIEARAVVHEFPRGWVNGVNLFPGDLVVESWLPSIVYNDALGLYMMASAGIGCAPDGTEFGKPSYLGVWVSDQPWGPWRQVHEDKAWTPGGDMDARAYAPQIAPGWISRDGRSVWIVWADLNGIRAFGQDEALLGKALESASGPEAHSAIEAAFLRRYMPRFAMNAQRIDLTVTQA</sequence>
<feature type="signal peptide" evidence="1">
    <location>
        <begin position="1"/>
        <end position="27"/>
    </location>
</feature>